<evidence type="ECO:0000259" key="8">
    <source>
        <dbReference type="Pfam" id="PF13087"/>
    </source>
</evidence>
<dbReference type="InterPro" id="IPR050534">
    <property type="entry name" value="Coronavir_polyprotein_1ab"/>
</dbReference>
<feature type="domain" description="DNA2/NAM7 helicase helicase" evidence="7">
    <location>
        <begin position="176"/>
        <end position="397"/>
    </location>
</feature>
<dbReference type="Proteomes" id="UP000232196">
    <property type="component" value="Unassembled WGS sequence"/>
</dbReference>
<feature type="coiled-coil region" evidence="6">
    <location>
        <begin position="277"/>
        <end position="304"/>
    </location>
</feature>
<sequence length="627" mass="71529">MEGSYYSALRESLKKERKAELDKYKEEISSSDLNQRIQDGFTVFPLVFEDAELSADGNWKVLLKPTKSKNIPELFRPGTPIRIVKETEEYNSVLLKANEDSYLVYMEEVPDWVEEGKLALEILPDETSFKEWDRALEKVISAKKGSREKYFADLFSNQLEVSKPNFKSISNLPETLNDSQKKAVSAILQTEDFILVHGPPGTGKTKTIVEAIRILASEGKRILASAPTNSASDLLVESLEKLKVPVLRIGHPARMNPDILQNSLEMKLNHSPEAKLIERDRKEVQELLKKARKYKRSFGKEEAEERRSLYKEADALRKNIKERQKVLIRYLLESHPVIVCTHTGASSYQLHNLEFDYAILDEGSQAIEPSSWIPILKAEKFVIAGDPFQLPPTVISEDPLLKVSLMERLLPVFQDKERVFLLDTQYRMTDPIQTFPNLKFYENKLKSGLERNLREKVPFDLGEPFGSSLVFLDSSGTDTAEENSEGSLGNPWEAEFTVNIVKKIIDSGWDPKNLILLSPYRYQRYLLKQKLEEILPEHSSQLEVETVDSFQGRESDAVIFSLVRSNPEGQIGFLSETRRWNVGMTRAKKLLVMVGDGSTLGQNDFFKDLLETVELAGELRTAWEFLD</sequence>
<dbReference type="SUPFAM" id="SSF52540">
    <property type="entry name" value="P-loop containing nucleoside triphosphate hydrolases"/>
    <property type="match status" value="1"/>
</dbReference>
<evidence type="ECO:0000256" key="4">
    <source>
        <dbReference type="ARBA" id="ARBA00022806"/>
    </source>
</evidence>
<dbReference type="Gene3D" id="3.40.50.300">
    <property type="entry name" value="P-loop containing nucleotide triphosphate hydrolases"/>
    <property type="match status" value="2"/>
</dbReference>
<evidence type="ECO:0000256" key="5">
    <source>
        <dbReference type="ARBA" id="ARBA00022840"/>
    </source>
</evidence>
<dbReference type="GO" id="GO:0005694">
    <property type="term" value="C:chromosome"/>
    <property type="evidence" value="ECO:0007669"/>
    <property type="project" value="UniProtKB-ARBA"/>
</dbReference>
<dbReference type="InterPro" id="IPR047187">
    <property type="entry name" value="SF1_C_Upf1"/>
</dbReference>
<keyword evidence="2" id="KW-0547">Nucleotide-binding</keyword>
<dbReference type="EMBL" id="NPDN01000003">
    <property type="protein sequence ID" value="PJZ26207.1"/>
    <property type="molecule type" value="Genomic_DNA"/>
</dbReference>
<keyword evidence="3" id="KW-0378">Hydrolase</keyword>
<dbReference type="GO" id="GO:0043139">
    <property type="term" value="F:5'-3' DNA helicase activity"/>
    <property type="evidence" value="ECO:0007669"/>
    <property type="project" value="TreeGrafter"/>
</dbReference>
<evidence type="ECO:0000256" key="6">
    <source>
        <dbReference type="SAM" id="Coils"/>
    </source>
</evidence>
<evidence type="ECO:0000259" key="7">
    <source>
        <dbReference type="Pfam" id="PF13086"/>
    </source>
</evidence>
<dbReference type="GO" id="GO:0016787">
    <property type="term" value="F:hydrolase activity"/>
    <property type="evidence" value="ECO:0007669"/>
    <property type="project" value="UniProtKB-KW"/>
</dbReference>
<dbReference type="OrthoDB" id="9757917at2"/>
<dbReference type="PANTHER" id="PTHR43788">
    <property type="entry name" value="DNA2/NAM7 HELICASE FAMILY MEMBER"/>
    <property type="match status" value="1"/>
</dbReference>
<protein>
    <submittedName>
        <fullName evidence="9">RNA helicase</fullName>
    </submittedName>
</protein>
<evidence type="ECO:0000256" key="3">
    <source>
        <dbReference type="ARBA" id="ARBA00022801"/>
    </source>
</evidence>
<dbReference type="Gene3D" id="2.40.30.270">
    <property type="match status" value="1"/>
</dbReference>
<keyword evidence="5" id="KW-0067">ATP-binding</keyword>
<keyword evidence="4 9" id="KW-0347">Helicase</keyword>
<dbReference type="GO" id="GO:0005524">
    <property type="term" value="F:ATP binding"/>
    <property type="evidence" value="ECO:0007669"/>
    <property type="project" value="UniProtKB-KW"/>
</dbReference>
<evidence type="ECO:0000313" key="10">
    <source>
        <dbReference type="Proteomes" id="UP000232196"/>
    </source>
</evidence>
<dbReference type="CDD" id="cd18808">
    <property type="entry name" value="SF1_C_Upf1"/>
    <property type="match status" value="1"/>
</dbReference>
<keyword evidence="6" id="KW-0175">Coiled coil</keyword>
<gene>
    <name evidence="9" type="ORF">CH357_06810</name>
</gene>
<feature type="domain" description="DNA2/NAM7 helicase-like C-terminal" evidence="8">
    <location>
        <begin position="401"/>
        <end position="596"/>
    </location>
</feature>
<name>A0A2M9XEU9_9LEPT</name>
<dbReference type="Pfam" id="PF13087">
    <property type="entry name" value="AAA_12"/>
    <property type="match status" value="1"/>
</dbReference>
<dbReference type="InterPro" id="IPR041679">
    <property type="entry name" value="DNA2/NAM7-like_C"/>
</dbReference>
<dbReference type="InterPro" id="IPR041677">
    <property type="entry name" value="DNA2/NAM7_AAA_11"/>
</dbReference>
<accession>A0A2M9XEU9</accession>
<evidence type="ECO:0000256" key="1">
    <source>
        <dbReference type="ARBA" id="ARBA00007913"/>
    </source>
</evidence>
<dbReference type="FunFam" id="3.40.50.300:FF:000326">
    <property type="entry name" value="P-loop containing nucleoside triphosphate hydrolase"/>
    <property type="match status" value="1"/>
</dbReference>
<comment type="caution">
    <text evidence="9">The sequence shown here is derived from an EMBL/GenBank/DDBJ whole genome shotgun (WGS) entry which is preliminary data.</text>
</comment>
<dbReference type="Pfam" id="PF13086">
    <property type="entry name" value="AAA_11"/>
    <property type="match status" value="1"/>
</dbReference>
<keyword evidence="10" id="KW-1185">Reference proteome</keyword>
<dbReference type="AlphaFoldDB" id="A0A2M9XEU9"/>
<dbReference type="PANTHER" id="PTHR43788:SF8">
    <property type="entry name" value="DNA-BINDING PROTEIN SMUBP-2"/>
    <property type="match status" value="1"/>
</dbReference>
<dbReference type="InterPro" id="IPR027417">
    <property type="entry name" value="P-loop_NTPase"/>
</dbReference>
<organism evidence="9 10">
    <name type="scientific">Leptospira hartskeerlii</name>
    <dbReference type="NCBI Taxonomy" id="2023177"/>
    <lineage>
        <taxon>Bacteria</taxon>
        <taxon>Pseudomonadati</taxon>
        <taxon>Spirochaetota</taxon>
        <taxon>Spirochaetia</taxon>
        <taxon>Leptospirales</taxon>
        <taxon>Leptospiraceae</taxon>
        <taxon>Leptospira</taxon>
    </lineage>
</organism>
<proteinExistence type="inferred from homology"/>
<reference evidence="9 10" key="1">
    <citation type="submission" date="2017-07" db="EMBL/GenBank/DDBJ databases">
        <title>Leptospira spp. isolated from tropical soils.</title>
        <authorList>
            <person name="Thibeaux R."/>
            <person name="Iraola G."/>
            <person name="Ferres I."/>
            <person name="Bierque E."/>
            <person name="Girault D."/>
            <person name="Soupe-Gilbert M.-E."/>
            <person name="Picardeau M."/>
            <person name="Goarant C."/>
        </authorList>
    </citation>
    <scope>NUCLEOTIDE SEQUENCE [LARGE SCALE GENOMIC DNA]</scope>
    <source>
        <strain evidence="9 10">MCA1-C-A1</strain>
    </source>
</reference>
<dbReference type="RefSeq" id="WP_100705997.1">
    <property type="nucleotide sequence ID" value="NZ_NPDL01000003.1"/>
</dbReference>
<evidence type="ECO:0000313" key="9">
    <source>
        <dbReference type="EMBL" id="PJZ26207.1"/>
    </source>
</evidence>
<comment type="similarity">
    <text evidence="1">Belongs to the DNA2/NAM7 helicase family.</text>
</comment>
<evidence type="ECO:0000256" key="2">
    <source>
        <dbReference type="ARBA" id="ARBA00022741"/>
    </source>
</evidence>